<dbReference type="GO" id="GO:0005524">
    <property type="term" value="F:ATP binding"/>
    <property type="evidence" value="ECO:0007669"/>
    <property type="project" value="UniProtKB-KW"/>
</dbReference>
<dbReference type="InterPro" id="IPR003593">
    <property type="entry name" value="AAA+_ATPase"/>
</dbReference>
<proteinExistence type="predicted"/>
<dbReference type="STRING" id="112248.SAMN05444392_10859"/>
<dbReference type="GO" id="GO:0016887">
    <property type="term" value="F:ATP hydrolysis activity"/>
    <property type="evidence" value="ECO:0007669"/>
    <property type="project" value="InterPro"/>
</dbReference>
<evidence type="ECO:0000259" key="4">
    <source>
        <dbReference type="PROSITE" id="PS50893"/>
    </source>
</evidence>
<sequence length="298" mass="33760">MKPVIQLNQVHKRFTDKKVVQNLSFEIEKGSFVALLGPNGAGKTTTISMMLGLINQTSGQILLFGKKPEETAVKNRIGAMLQDVHLIDDLTVEELIDLFRHYYPKSLPLDYLLAVSDLQKSRKKIAHSLSGGQKRRLSFALSLAGDPDLLFLDEPTVGMDIISRQLFWDTVRKLKEQGKTIILTTHYLEEADKMADRIIMIDQGKLIVDGTPTELKKSTLGKSISFIVDQKTTTQKLYQFPGVTDVVWEGERVKLYSQDTDQLIRELINSHLKMKEIEISNSNLEEAFQHYVEKAKIS</sequence>
<dbReference type="Proteomes" id="UP000184476">
    <property type="component" value="Unassembled WGS sequence"/>
</dbReference>
<feature type="domain" description="ABC transporter" evidence="4">
    <location>
        <begin position="5"/>
        <end position="228"/>
    </location>
</feature>
<dbReference type="CDD" id="cd03230">
    <property type="entry name" value="ABC_DR_subfamily_A"/>
    <property type="match status" value="1"/>
</dbReference>
<name>A0A1M4Z621_9BACL</name>
<dbReference type="InterPro" id="IPR027417">
    <property type="entry name" value="P-loop_NTPase"/>
</dbReference>
<keyword evidence="6" id="KW-1185">Reference proteome</keyword>
<dbReference type="InterPro" id="IPR050763">
    <property type="entry name" value="ABC_transporter_ATP-binding"/>
</dbReference>
<dbReference type="PANTHER" id="PTHR42711">
    <property type="entry name" value="ABC TRANSPORTER ATP-BINDING PROTEIN"/>
    <property type="match status" value="1"/>
</dbReference>
<evidence type="ECO:0000313" key="5">
    <source>
        <dbReference type="EMBL" id="SHF13435.1"/>
    </source>
</evidence>
<keyword evidence="1" id="KW-0813">Transport</keyword>
<dbReference type="RefSeq" id="WP_073155288.1">
    <property type="nucleotide sequence ID" value="NZ_FQVL01000008.1"/>
</dbReference>
<dbReference type="Gene3D" id="3.40.50.300">
    <property type="entry name" value="P-loop containing nucleotide triphosphate hydrolases"/>
    <property type="match status" value="1"/>
</dbReference>
<protein>
    <submittedName>
        <fullName evidence="5">ABC-2 type transport system ATP-binding protein</fullName>
    </submittedName>
</protein>
<evidence type="ECO:0000256" key="1">
    <source>
        <dbReference type="ARBA" id="ARBA00022448"/>
    </source>
</evidence>
<evidence type="ECO:0000256" key="3">
    <source>
        <dbReference type="ARBA" id="ARBA00022840"/>
    </source>
</evidence>
<dbReference type="Pfam" id="PF00005">
    <property type="entry name" value="ABC_tran"/>
    <property type="match status" value="1"/>
</dbReference>
<dbReference type="PROSITE" id="PS50893">
    <property type="entry name" value="ABC_TRANSPORTER_2"/>
    <property type="match status" value="1"/>
</dbReference>
<dbReference type="PROSITE" id="PS00211">
    <property type="entry name" value="ABC_TRANSPORTER_1"/>
    <property type="match status" value="1"/>
</dbReference>
<keyword evidence="3 5" id="KW-0067">ATP-binding</keyword>
<reference evidence="5 6" key="1">
    <citation type="submission" date="2016-11" db="EMBL/GenBank/DDBJ databases">
        <authorList>
            <person name="Jaros S."/>
            <person name="Januszkiewicz K."/>
            <person name="Wedrychowicz H."/>
        </authorList>
    </citation>
    <scope>NUCLEOTIDE SEQUENCE [LARGE SCALE GENOMIC DNA]</scope>
    <source>
        <strain evidence="5 6">DSM 44666</strain>
    </source>
</reference>
<organism evidence="5 6">
    <name type="scientific">Seinonella peptonophila</name>
    <dbReference type="NCBI Taxonomy" id="112248"/>
    <lineage>
        <taxon>Bacteria</taxon>
        <taxon>Bacillati</taxon>
        <taxon>Bacillota</taxon>
        <taxon>Bacilli</taxon>
        <taxon>Bacillales</taxon>
        <taxon>Thermoactinomycetaceae</taxon>
        <taxon>Seinonella</taxon>
    </lineage>
</organism>
<accession>A0A1M4Z621</accession>
<dbReference type="InterPro" id="IPR017871">
    <property type="entry name" value="ABC_transporter-like_CS"/>
</dbReference>
<dbReference type="SMART" id="SM00382">
    <property type="entry name" value="AAA"/>
    <property type="match status" value="1"/>
</dbReference>
<dbReference type="InterPro" id="IPR003439">
    <property type="entry name" value="ABC_transporter-like_ATP-bd"/>
</dbReference>
<evidence type="ECO:0000256" key="2">
    <source>
        <dbReference type="ARBA" id="ARBA00022741"/>
    </source>
</evidence>
<dbReference type="EMBL" id="FQVL01000008">
    <property type="protein sequence ID" value="SHF13435.1"/>
    <property type="molecule type" value="Genomic_DNA"/>
</dbReference>
<evidence type="ECO:0000313" key="6">
    <source>
        <dbReference type="Proteomes" id="UP000184476"/>
    </source>
</evidence>
<dbReference type="PANTHER" id="PTHR42711:SF17">
    <property type="entry name" value="ABC TRANSPORTER ATP-BINDING PROTEIN"/>
    <property type="match status" value="1"/>
</dbReference>
<dbReference type="OrthoDB" id="9804819at2"/>
<dbReference type="SUPFAM" id="SSF52540">
    <property type="entry name" value="P-loop containing nucleoside triphosphate hydrolases"/>
    <property type="match status" value="1"/>
</dbReference>
<dbReference type="AlphaFoldDB" id="A0A1M4Z621"/>
<gene>
    <name evidence="5" type="ORF">SAMN05444392_10859</name>
</gene>
<keyword evidence="2" id="KW-0547">Nucleotide-binding</keyword>